<dbReference type="Proteomes" id="UP001516023">
    <property type="component" value="Unassembled WGS sequence"/>
</dbReference>
<feature type="compositionally biased region" description="Low complexity" evidence="1">
    <location>
        <begin position="124"/>
        <end position="135"/>
    </location>
</feature>
<feature type="region of interest" description="Disordered" evidence="1">
    <location>
        <begin position="32"/>
        <end position="88"/>
    </location>
</feature>
<comment type="caution">
    <text evidence="2">The sequence shown here is derived from an EMBL/GenBank/DDBJ whole genome shotgun (WGS) entry which is preliminary data.</text>
</comment>
<sequence>MPQMRVSGFLDEGTDVDPRDAERLLPLSTVHVKGPSPITQRGGSLIDTQSDGRQFSRGHQRMQQERQPAHYPAAGLSRSMPNQRQNASVSQKLPVSKELPLHHPIMVTENSGVRRNQRKETLTNVNSSFSVSNSSPTRAYDNSHQVLQHTTKRSQVDSTQRRLSNQTTPHLEQELDEDEEEDYVCCDLHSNSREPLCNEGTKNLCTLAIWAVIIFAICNRFLMHMSSFLHGSGSTKDVLKVSPHGVSTVDQFEAAPLTESRTIEQSMRGG</sequence>
<organism evidence="2 3">
    <name type="scientific">Cyclotella cryptica</name>
    <dbReference type="NCBI Taxonomy" id="29204"/>
    <lineage>
        <taxon>Eukaryota</taxon>
        <taxon>Sar</taxon>
        <taxon>Stramenopiles</taxon>
        <taxon>Ochrophyta</taxon>
        <taxon>Bacillariophyta</taxon>
        <taxon>Coscinodiscophyceae</taxon>
        <taxon>Thalassiosirophycidae</taxon>
        <taxon>Stephanodiscales</taxon>
        <taxon>Stephanodiscaceae</taxon>
        <taxon>Cyclotella</taxon>
    </lineage>
</organism>
<protein>
    <submittedName>
        <fullName evidence="2">Uncharacterized protein</fullName>
    </submittedName>
</protein>
<accession>A0ABD3QMP7</accession>
<evidence type="ECO:0000313" key="3">
    <source>
        <dbReference type="Proteomes" id="UP001516023"/>
    </source>
</evidence>
<dbReference type="AlphaFoldDB" id="A0ABD3QMP7"/>
<dbReference type="EMBL" id="JABMIG020000025">
    <property type="protein sequence ID" value="KAL3801625.1"/>
    <property type="molecule type" value="Genomic_DNA"/>
</dbReference>
<feature type="compositionally biased region" description="Polar residues" evidence="1">
    <location>
        <begin position="37"/>
        <end position="53"/>
    </location>
</feature>
<evidence type="ECO:0000256" key="1">
    <source>
        <dbReference type="SAM" id="MobiDB-lite"/>
    </source>
</evidence>
<feature type="compositionally biased region" description="Polar residues" evidence="1">
    <location>
        <begin position="79"/>
        <end position="88"/>
    </location>
</feature>
<feature type="region of interest" description="Disordered" evidence="1">
    <location>
        <begin position="114"/>
        <end position="176"/>
    </location>
</feature>
<keyword evidence="3" id="KW-1185">Reference proteome</keyword>
<feature type="compositionally biased region" description="Polar residues" evidence="1">
    <location>
        <begin position="156"/>
        <end position="170"/>
    </location>
</feature>
<evidence type="ECO:0000313" key="2">
    <source>
        <dbReference type="EMBL" id="KAL3801625.1"/>
    </source>
</evidence>
<reference evidence="2 3" key="1">
    <citation type="journal article" date="2020" name="G3 (Bethesda)">
        <title>Improved Reference Genome for Cyclotella cryptica CCMP332, a Model for Cell Wall Morphogenesis, Salinity Adaptation, and Lipid Production in Diatoms (Bacillariophyta).</title>
        <authorList>
            <person name="Roberts W.R."/>
            <person name="Downey K.M."/>
            <person name="Ruck E.C."/>
            <person name="Traller J.C."/>
            <person name="Alverson A.J."/>
        </authorList>
    </citation>
    <scope>NUCLEOTIDE SEQUENCE [LARGE SCALE GENOMIC DNA]</scope>
    <source>
        <strain evidence="2 3">CCMP332</strain>
    </source>
</reference>
<proteinExistence type="predicted"/>
<gene>
    <name evidence="2" type="ORF">HJC23_013130</name>
</gene>
<feature type="compositionally biased region" description="Polar residues" evidence="1">
    <location>
        <begin position="136"/>
        <end position="149"/>
    </location>
</feature>
<name>A0ABD3QMP7_9STRA</name>